<evidence type="ECO:0008006" key="3">
    <source>
        <dbReference type="Google" id="ProtNLM"/>
    </source>
</evidence>
<reference evidence="1 2" key="1">
    <citation type="journal article" date="2015" name="Genome Biol. Evol.">
        <title>Phylogenomic analyses indicate that early fungi evolved digesting cell walls of algal ancestors of land plants.</title>
        <authorList>
            <person name="Chang Y."/>
            <person name="Wang S."/>
            <person name="Sekimoto S."/>
            <person name="Aerts A.L."/>
            <person name="Choi C."/>
            <person name="Clum A."/>
            <person name="LaButti K.M."/>
            <person name="Lindquist E.A."/>
            <person name="Yee Ngan C."/>
            <person name="Ohm R.A."/>
            <person name="Salamov A.A."/>
            <person name="Grigoriev I.V."/>
            <person name="Spatafora J.W."/>
            <person name="Berbee M.L."/>
        </authorList>
    </citation>
    <scope>NUCLEOTIDE SEQUENCE [LARGE SCALE GENOMIC DNA]</scope>
    <source>
        <strain evidence="1 2">NRRL 28638</strain>
    </source>
</reference>
<keyword evidence="2" id="KW-1185">Reference proteome</keyword>
<evidence type="ECO:0000313" key="1">
    <source>
        <dbReference type="EMBL" id="KXN71817.1"/>
    </source>
</evidence>
<gene>
    <name evidence="1" type="ORF">CONCODRAFT_78129</name>
</gene>
<dbReference type="Gene3D" id="1.20.5.170">
    <property type="match status" value="1"/>
</dbReference>
<evidence type="ECO:0000313" key="2">
    <source>
        <dbReference type="Proteomes" id="UP000070444"/>
    </source>
</evidence>
<name>A0A137P9Y0_CONC2</name>
<organism evidence="1 2">
    <name type="scientific">Conidiobolus coronatus (strain ATCC 28846 / CBS 209.66 / NRRL 28638)</name>
    <name type="common">Delacroixia coronata</name>
    <dbReference type="NCBI Taxonomy" id="796925"/>
    <lineage>
        <taxon>Eukaryota</taxon>
        <taxon>Fungi</taxon>
        <taxon>Fungi incertae sedis</taxon>
        <taxon>Zoopagomycota</taxon>
        <taxon>Entomophthoromycotina</taxon>
        <taxon>Entomophthoromycetes</taxon>
        <taxon>Entomophthorales</taxon>
        <taxon>Ancylistaceae</taxon>
        <taxon>Conidiobolus</taxon>
    </lineage>
</organism>
<dbReference type="AlphaFoldDB" id="A0A137P9Y0"/>
<dbReference type="EMBL" id="KQ964466">
    <property type="protein sequence ID" value="KXN71817.1"/>
    <property type="molecule type" value="Genomic_DNA"/>
</dbReference>
<proteinExistence type="predicted"/>
<dbReference type="SUPFAM" id="SSF57959">
    <property type="entry name" value="Leucine zipper domain"/>
    <property type="match status" value="1"/>
</dbReference>
<accession>A0A137P9Y0</accession>
<sequence>MYLNLDMEEQTSLFSGLESPSRNLQLKPLQHNDLLSDSSSTDFNTSQSVEKEFGIQPSVLTETLLEGLESNNTSFPTIKQESSEVGLNDKNFEITDKMILEKKSLRRNKEGKEGRKKITLERNRVAAKNSRLKKKLWHSNLSINLHLLKIKNEEQHQLNNDLINNLRRAREELMKLGPIGQKKAEELREPRASNLPELPQSIDWKELDKMVDNMDFDQLAADAIATNTDPSQFCFTPIDPTTAQTSANNTTLDSQDYNNTLRTINLDFSDK</sequence>
<dbReference type="Proteomes" id="UP000070444">
    <property type="component" value="Unassembled WGS sequence"/>
</dbReference>
<protein>
    <recommendedName>
        <fullName evidence="3">BZIP domain-containing protein</fullName>
    </recommendedName>
</protein>
<dbReference type="InterPro" id="IPR046347">
    <property type="entry name" value="bZIP_sf"/>
</dbReference>
<dbReference type="GO" id="GO:0003700">
    <property type="term" value="F:DNA-binding transcription factor activity"/>
    <property type="evidence" value="ECO:0007669"/>
    <property type="project" value="InterPro"/>
</dbReference>